<organism evidence="1 2">
    <name type="scientific">Eumeta variegata</name>
    <name type="common">Bagworm moth</name>
    <name type="synonym">Eumeta japonica</name>
    <dbReference type="NCBI Taxonomy" id="151549"/>
    <lineage>
        <taxon>Eukaryota</taxon>
        <taxon>Metazoa</taxon>
        <taxon>Ecdysozoa</taxon>
        <taxon>Arthropoda</taxon>
        <taxon>Hexapoda</taxon>
        <taxon>Insecta</taxon>
        <taxon>Pterygota</taxon>
        <taxon>Neoptera</taxon>
        <taxon>Endopterygota</taxon>
        <taxon>Lepidoptera</taxon>
        <taxon>Glossata</taxon>
        <taxon>Ditrysia</taxon>
        <taxon>Tineoidea</taxon>
        <taxon>Psychidae</taxon>
        <taxon>Oiketicinae</taxon>
        <taxon>Eumeta</taxon>
    </lineage>
</organism>
<dbReference type="AlphaFoldDB" id="A0A4C1TI12"/>
<reference evidence="1 2" key="1">
    <citation type="journal article" date="2019" name="Commun. Biol.">
        <title>The bagworm genome reveals a unique fibroin gene that provides high tensile strength.</title>
        <authorList>
            <person name="Kono N."/>
            <person name="Nakamura H."/>
            <person name="Ohtoshi R."/>
            <person name="Tomita M."/>
            <person name="Numata K."/>
            <person name="Arakawa K."/>
        </authorList>
    </citation>
    <scope>NUCLEOTIDE SEQUENCE [LARGE SCALE GENOMIC DNA]</scope>
</reference>
<protein>
    <submittedName>
        <fullName evidence="1">Uncharacterized protein</fullName>
    </submittedName>
</protein>
<gene>
    <name evidence="1" type="ORF">EVAR_7971_1</name>
</gene>
<evidence type="ECO:0000313" key="2">
    <source>
        <dbReference type="Proteomes" id="UP000299102"/>
    </source>
</evidence>
<proteinExistence type="predicted"/>
<dbReference type="EMBL" id="BGZK01000059">
    <property type="protein sequence ID" value="GBP13734.1"/>
    <property type="molecule type" value="Genomic_DNA"/>
</dbReference>
<name>A0A4C1TI12_EUMVA</name>
<accession>A0A4C1TI12</accession>
<comment type="caution">
    <text evidence="1">The sequence shown here is derived from an EMBL/GenBank/DDBJ whole genome shotgun (WGS) entry which is preliminary data.</text>
</comment>
<keyword evidence="2" id="KW-1185">Reference proteome</keyword>
<evidence type="ECO:0000313" key="1">
    <source>
        <dbReference type="EMBL" id="GBP13734.1"/>
    </source>
</evidence>
<dbReference type="Proteomes" id="UP000299102">
    <property type="component" value="Unassembled WGS sequence"/>
</dbReference>
<sequence>MRAAAASALSLPPRRRRAPIVIQSAHAPAGLSRIKHVYIQAATPSDALAHDILIPIRSTFVQEHVAEETGFGTPSNEPFHFISRILNRQPSTLVRCNFGC</sequence>